<accession>A0A8S1IX36</accession>
<feature type="chain" id="PRO_5035859722" evidence="2">
    <location>
        <begin position="19"/>
        <end position="342"/>
    </location>
</feature>
<feature type="region of interest" description="Disordered" evidence="1">
    <location>
        <begin position="270"/>
        <end position="329"/>
    </location>
</feature>
<dbReference type="AlphaFoldDB" id="A0A8S1IX36"/>
<feature type="compositionally biased region" description="Basic and acidic residues" evidence="1">
    <location>
        <begin position="239"/>
        <end position="256"/>
    </location>
</feature>
<keyword evidence="4" id="KW-1185">Reference proteome</keyword>
<feature type="signal peptide" evidence="2">
    <location>
        <begin position="1"/>
        <end position="18"/>
    </location>
</feature>
<evidence type="ECO:0000313" key="3">
    <source>
        <dbReference type="EMBL" id="CAD7695765.1"/>
    </source>
</evidence>
<feature type="region of interest" description="Disordered" evidence="1">
    <location>
        <begin position="229"/>
        <end position="256"/>
    </location>
</feature>
<gene>
    <name evidence="3" type="ORF">OSTQU699_LOCUS1126</name>
</gene>
<evidence type="ECO:0000256" key="2">
    <source>
        <dbReference type="SAM" id="SignalP"/>
    </source>
</evidence>
<organism evidence="3 4">
    <name type="scientific">Ostreobium quekettii</name>
    <dbReference type="NCBI Taxonomy" id="121088"/>
    <lineage>
        <taxon>Eukaryota</taxon>
        <taxon>Viridiplantae</taxon>
        <taxon>Chlorophyta</taxon>
        <taxon>core chlorophytes</taxon>
        <taxon>Ulvophyceae</taxon>
        <taxon>TCBD clade</taxon>
        <taxon>Bryopsidales</taxon>
        <taxon>Ostreobineae</taxon>
        <taxon>Ostreobiaceae</taxon>
        <taxon>Ostreobium</taxon>
    </lineage>
</organism>
<dbReference type="Proteomes" id="UP000708148">
    <property type="component" value="Unassembled WGS sequence"/>
</dbReference>
<feature type="compositionally biased region" description="Low complexity" evidence="1">
    <location>
        <begin position="161"/>
        <end position="172"/>
    </location>
</feature>
<protein>
    <submittedName>
        <fullName evidence="3">Uncharacterized protein</fullName>
    </submittedName>
</protein>
<feature type="compositionally biased region" description="Basic and acidic residues" evidence="1">
    <location>
        <begin position="276"/>
        <end position="291"/>
    </location>
</feature>
<evidence type="ECO:0000256" key="1">
    <source>
        <dbReference type="SAM" id="MobiDB-lite"/>
    </source>
</evidence>
<dbReference type="EMBL" id="CAJHUC010000385">
    <property type="protein sequence ID" value="CAD7695765.1"/>
    <property type="molecule type" value="Genomic_DNA"/>
</dbReference>
<sequence length="342" mass="35310">MTNTIVLACALQISGCGACCMNADNYSILILADQRTIQISVWQSAFHGLTISVVIRVPDDFHTPLDYYKELQAGAKANGLDLVPVIEAKLGKTHPLPMALRGDTEAAKANWQSMRKALTFQPQRSRGWNPALGGSAGSGVAEDKWGSLLAAAKEAKDTEGKAAAGAEEGPSASEERANVPKAAPAVAAAAATAVAPAAATAVAPVATKDQLAAPKDVPPATKDAAVANGTANAAAAEQEPGKEAKDVSKEKAVVPKDGSAEIRERGILLPQPIDGKNGKGLEAVGEKPKGDDDQENKPTVANRTRGVPASAAKDRGMRMPVRDETGGGNARGNKCCMCFGMR</sequence>
<feature type="region of interest" description="Disordered" evidence="1">
    <location>
        <begin position="159"/>
        <end position="178"/>
    </location>
</feature>
<proteinExistence type="predicted"/>
<feature type="compositionally biased region" description="Basic and acidic residues" evidence="1">
    <location>
        <begin position="312"/>
        <end position="325"/>
    </location>
</feature>
<evidence type="ECO:0000313" key="4">
    <source>
        <dbReference type="Proteomes" id="UP000708148"/>
    </source>
</evidence>
<comment type="caution">
    <text evidence="3">The sequence shown here is derived from an EMBL/GenBank/DDBJ whole genome shotgun (WGS) entry which is preliminary data.</text>
</comment>
<keyword evidence="2" id="KW-0732">Signal</keyword>
<reference evidence="3" key="1">
    <citation type="submission" date="2020-12" db="EMBL/GenBank/DDBJ databases">
        <authorList>
            <person name="Iha C."/>
        </authorList>
    </citation>
    <scope>NUCLEOTIDE SEQUENCE</scope>
</reference>
<name>A0A8S1IX36_9CHLO</name>